<evidence type="ECO:0000313" key="1">
    <source>
        <dbReference type="EMBL" id="KWZ37305.1"/>
    </source>
</evidence>
<comment type="caution">
    <text evidence="1">The sequence shown here is derived from an EMBL/GenBank/DDBJ whole genome shotgun (WGS) entry which is preliminary data.</text>
</comment>
<organism evidence="1 2">
    <name type="scientific">Burkholderia savannae</name>
    <dbReference type="NCBI Taxonomy" id="1637837"/>
    <lineage>
        <taxon>Bacteria</taxon>
        <taxon>Pseudomonadati</taxon>
        <taxon>Pseudomonadota</taxon>
        <taxon>Betaproteobacteria</taxon>
        <taxon>Burkholderiales</taxon>
        <taxon>Burkholderiaceae</taxon>
        <taxon>Burkholderia</taxon>
        <taxon>pseudomallei group</taxon>
    </lineage>
</organism>
<gene>
    <name evidence="1" type="ORF">WS72_20130</name>
</gene>
<dbReference type="Proteomes" id="UP000070255">
    <property type="component" value="Unassembled WGS sequence"/>
</dbReference>
<name>A0ABR5T3A4_9BURK</name>
<dbReference type="EMBL" id="LNJQ01000004">
    <property type="protein sequence ID" value="KWZ37305.1"/>
    <property type="molecule type" value="Genomic_DNA"/>
</dbReference>
<keyword evidence="2" id="KW-1185">Reference proteome</keyword>
<proteinExistence type="predicted"/>
<accession>A0ABR5T3A4</accession>
<sequence length="191" mass="20942">MNIRNADIYTYTFDKLPSRHEFSTQALERAIASNCTTLRTRIREYREIVAFRRQPHSRKLARALWIAAWRMPDVDGEMVAALSSCGNLATIAGVLGEWLGAHATPVGRVAAIDPPGAGDEIPGPRAVYCMRCVVEFGRKVVDARVSIDLDLAADHLVDAALSIGANLLVDVLLRRARVRIRHPSSVGGIES</sequence>
<reference evidence="1 2" key="1">
    <citation type="submission" date="2015-11" db="EMBL/GenBank/DDBJ databases">
        <authorList>
            <person name="Sahl J."/>
            <person name="Wagner D."/>
            <person name="Keim P."/>
        </authorList>
    </citation>
    <scope>NUCLEOTIDE SEQUENCE [LARGE SCALE GENOMIC DNA]</scope>
    <source>
        <strain evidence="1 2">BDU18</strain>
    </source>
</reference>
<dbReference type="RefSeq" id="WP_038745871.1">
    <property type="nucleotide sequence ID" value="NZ_CP013418.1"/>
</dbReference>
<evidence type="ECO:0000313" key="2">
    <source>
        <dbReference type="Proteomes" id="UP000070255"/>
    </source>
</evidence>
<protein>
    <submittedName>
        <fullName evidence="1">Uncharacterized protein</fullName>
    </submittedName>
</protein>